<evidence type="ECO:0000256" key="2">
    <source>
        <dbReference type="ARBA" id="ARBA00022679"/>
    </source>
</evidence>
<dbReference type="GO" id="GO:0052381">
    <property type="term" value="F:tRNA dimethylallyltransferase activity"/>
    <property type="evidence" value="ECO:0007669"/>
    <property type="project" value="TreeGrafter"/>
</dbReference>
<dbReference type="GO" id="GO:0009691">
    <property type="term" value="P:cytokinin biosynthetic process"/>
    <property type="evidence" value="ECO:0007669"/>
    <property type="project" value="UniProtKB-KW"/>
</dbReference>
<keyword evidence="4" id="KW-0547">Nucleotide-binding</keyword>
<protein>
    <submittedName>
        <fullName evidence="6">Uncharacterized protein</fullName>
    </submittedName>
</protein>
<dbReference type="Gramene" id="KFK30017">
    <property type="protein sequence ID" value="KFK30017"/>
    <property type="gene ID" value="AALP_AA7G206700"/>
</dbReference>
<organism evidence="6 7">
    <name type="scientific">Arabis alpina</name>
    <name type="common">Alpine rock-cress</name>
    <dbReference type="NCBI Taxonomy" id="50452"/>
    <lineage>
        <taxon>Eukaryota</taxon>
        <taxon>Viridiplantae</taxon>
        <taxon>Streptophyta</taxon>
        <taxon>Embryophyta</taxon>
        <taxon>Tracheophyta</taxon>
        <taxon>Spermatophyta</taxon>
        <taxon>Magnoliopsida</taxon>
        <taxon>eudicotyledons</taxon>
        <taxon>Gunneridae</taxon>
        <taxon>Pentapetalae</taxon>
        <taxon>rosids</taxon>
        <taxon>malvids</taxon>
        <taxon>Brassicales</taxon>
        <taxon>Brassicaceae</taxon>
        <taxon>Arabideae</taxon>
        <taxon>Arabis</taxon>
    </lineage>
</organism>
<proteinExistence type="inferred from homology"/>
<dbReference type="InterPro" id="IPR027417">
    <property type="entry name" value="P-loop_NTPase"/>
</dbReference>
<comment type="similarity">
    <text evidence="1">Belongs to the IPP transferase family.</text>
</comment>
<dbReference type="GO" id="GO:0005524">
    <property type="term" value="F:ATP binding"/>
    <property type="evidence" value="ECO:0007669"/>
    <property type="project" value="UniProtKB-KW"/>
</dbReference>
<dbReference type="PANTHER" id="PTHR11088">
    <property type="entry name" value="TRNA DIMETHYLALLYLTRANSFERASE"/>
    <property type="match status" value="1"/>
</dbReference>
<evidence type="ECO:0000256" key="5">
    <source>
        <dbReference type="ARBA" id="ARBA00022840"/>
    </source>
</evidence>
<sequence length="148" mass="15917">MAESKKKVVVVMGPTGSGKSKLAVDLASLFPVEIINADAMQIYNGLDVLTNKVTTLEQKGVPHHLLGTLSPDMEFTAKDFRQSTIPLIEDILSRNHIPLLVGGTNYYIQAVVSNFLLDGDSAQDCSSDVAAVKGLDTEEKQGDEVQTV</sequence>
<keyword evidence="3" id="KW-0203">Cytokinin biosynthesis</keyword>
<keyword evidence="5" id="KW-0067">ATP-binding</keyword>
<dbReference type="GO" id="GO:0006400">
    <property type="term" value="P:tRNA modification"/>
    <property type="evidence" value="ECO:0007669"/>
    <property type="project" value="TreeGrafter"/>
</dbReference>
<dbReference type="EMBL" id="CM002875">
    <property type="protein sequence ID" value="KFK30017.1"/>
    <property type="molecule type" value="Genomic_DNA"/>
</dbReference>
<dbReference type="Pfam" id="PF01715">
    <property type="entry name" value="IPPT"/>
    <property type="match status" value="1"/>
</dbReference>
<gene>
    <name evidence="6" type="ordered locus">AALP_Aa7g206700</name>
</gene>
<evidence type="ECO:0000313" key="6">
    <source>
        <dbReference type="EMBL" id="KFK30017.1"/>
    </source>
</evidence>
<keyword evidence="7" id="KW-1185">Reference proteome</keyword>
<dbReference type="SUPFAM" id="SSF52540">
    <property type="entry name" value="P-loop containing nucleoside triphosphate hydrolases"/>
    <property type="match status" value="1"/>
</dbReference>
<name>A0A087GJG5_ARAAL</name>
<evidence type="ECO:0000256" key="4">
    <source>
        <dbReference type="ARBA" id="ARBA00022741"/>
    </source>
</evidence>
<reference evidence="7" key="1">
    <citation type="journal article" date="2015" name="Nat. Plants">
        <title>Genome expansion of Arabis alpina linked with retrotransposition and reduced symmetric DNA methylation.</title>
        <authorList>
            <person name="Willing E.M."/>
            <person name="Rawat V."/>
            <person name="Mandakova T."/>
            <person name="Maumus F."/>
            <person name="James G.V."/>
            <person name="Nordstroem K.J."/>
            <person name="Becker C."/>
            <person name="Warthmann N."/>
            <person name="Chica C."/>
            <person name="Szarzynska B."/>
            <person name="Zytnicki M."/>
            <person name="Albani M.C."/>
            <person name="Kiefer C."/>
            <person name="Bergonzi S."/>
            <person name="Castaings L."/>
            <person name="Mateos J.L."/>
            <person name="Berns M.C."/>
            <person name="Bujdoso N."/>
            <person name="Piofczyk T."/>
            <person name="de Lorenzo L."/>
            <person name="Barrero-Sicilia C."/>
            <person name="Mateos I."/>
            <person name="Piednoel M."/>
            <person name="Hagmann J."/>
            <person name="Chen-Min-Tao R."/>
            <person name="Iglesias-Fernandez R."/>
            <person name="Schuster S.C."/>
            <person name="Alonso-Blanco C."/>
            <person name="Roudier F."/>
            <person name="Carbonero P."/>
            <person name="Paz-Ares J."/>
            <person name="Davis S.J."/>
            <person name="Pecinka A."/>
            <person name="Quesneville H."/>
            <person name="Colot V."/>
            <person name="Lysak M.A."/>
            <person name="Weigel D."/>
            <person name="Coupland G."/>
            <person name="Schneeberger K."/>
        </authorList>
    </citation>
    <scope>NUCLEOTIDE SEQUENCE [LARGE SCALE GENOMIC DNA]</scope>
    <source>
        <strain evidence="7">cv. Pajares</strain>
    </source>
</reference>
<dbReference type="Proteomes" id="UP000029120">
    <property type="component" value="Chromosome 7"/>
</dbReference>
<dbReference type="InterPro" id="IPR039657">
    <property type="entry name" value="Dimethylallyltransferase"/>
</dbReference>
<dbReference type="OMA" id="DAVCEAY"/>
<dbReference type="GO" id="GO:0005739">
    <property type="term" value="C:mitochondrion"/>
    <property type="evidence" value="ECO:0007669"/>
    <property type="project" value="TreeGrafter"/>
</dbReference>
<keyword evidence="2" id="KW-0808">Transferase</keyword>
<accession>A0A087GJG5</accession>
<evidence type="ECO:0000256" key="3">
    <source>
        <dbReference type="ARBA" id="ARBA00022712"/>
    </source>
</evidence>
<evidence type="ECO:0000313" key="7">
    <source>
        <dbReference type="Proteomes" id="UP000029120"/>
    </source>
</evidence>
<evidence type="ECO:0000256" key="1">
    <source>
        <dbReference type="ARBA" id="ARBA00005842"/>
    </source>
</evidence>
<dbReference type="OrthoDB" id="775260at2759"/>
<dbReference type="eggNOG" id="KOG1384">
    <property type="taxonomic scope" value="Eukaryota"/>
</dbReference>
<dbReference type="AlphaFoldDB" id="A0A087GJG5"/>
<dbReference type="PANTHER" id="PTHR11088:SF82">
    <property type="entry name" value="TRNA DIMETHYLALLYLTRANSFERASE 2"/>
    <property type="match status" value="1"/>
</dbReference>
<dbReference type="Gene3D" id="3.40.50.300">
    <property type="entry name" value="P-loop containing nucleotide triphosphate hydrolases"/>
    <property type="match status" value="1"/>
</dbReference>